<dbReference type="PROSITE" id="PS50097">
    <property type="entry name" value="BTB"/>
    <property type="match status" value="1"/>
</dbReference>
<comment type="caution">
    <text evidence="11">The sequence shown here is derived from an EMBL/GenBank/DDBJ whole genome shotgun (WGS) entry which is preliminary data.</text>
</comment>
<comment type="subcellular location">
    <subcellularLocation>
        <location evidence="1">Nucleus</location>
    </subcellularLocation>
</comment>
<dbReference type="PROSITE" id="PS00028">
    <property type="entry name" value="ZINC_FINGER_C2H2_1"/>
    <property type="match status" value="4"/>
</dbReference>
<evidence type="ECO:0000259" key="10">
    <source>
        <dbReference type="PROSITE" id="PS50157"/>
    </source>
</evidence>
<dbReference type="EMBL" id="CAKOFQ010007566">
    <property type="protein sequence ID" value="CAH2003958.1"/>
    <property type="molecule type" value="Genomic_DNA"/>
</dbReference>
<dbReference type="SUPFAM" id="SSF57667">
    <property type="entry name" value="beta-beta-alpha zinc fingers"/>
    <property type="match status" value="2"/>
</dbReference>
<dbReference type="GO" id="GO:0003006">
    <property type="term" value="P:developmental process involved in reproduction"/>
    <property type="evidence" value="ECO:0007669"/>
    <property type="project" value="UniProtKB-ARBA"/>
</dbReference>
<dbReference type="PROSITE" id="PS50157">
    <property type="entry name" value="ZINC_FINGER_C2H2_2"/>
    <property type="match status" value="3"/>
</dbReference>
<dbReference type="InterPro" id="IPR051095">
    <property type="entry name" value="Dros_DevTransReg"/>
</dbReference>
<dbReference type="SUPFAM" id="SSF54695">
    <property type="entry name" value="POZ domain"/>
    <property type="match status" value="1"/>
</dbReference>
<dbReference type="GO" id="GO:0040029">
    <property type="term" value="P:epigenetic regulation of gene expression"/>
    <property type="evidence" value="ECO:0007669"/>
    <property type="project" value="UniProtKB-ARBA"/>
</dbReference>
<dbReference type="AlphaFoldDB" id="A0A9P0LRG0"/>
<proteinExistence type="predicted"/>
<dbReference type="Pfam" id="PF00651">
    <property type="entry name" value="BTB"/>
    <property type="match status" value="1"/>
</dbReference>
<dbReference type="InterPro" id="IPR013087">
    <property type="entry name" value="Znf_C2H2_type"/>
</dbReference>
<keyword evidence="5" id="KW-0862">Zinc</keyword>
<keyword evidence="12" id="KW-1185">Reference proteome</keyword>
<evidence type="ECO:0000256" key="2">
    <source>
        <dbReference type="ARBA" id="ARBA00022723"/>
    </source>
</evidence>
<evidence type="ECO:0000256" key="7">
    <source>
        <dbReference type="PROSITE-ProRule" id="PRU00042"/>
    </source>
</evidence>
<sequence length="502" mass="56710">MSGEAEICESYQLKWGLYPSYMHSCISTALYNDSFTDVALVTTDGHQIMAHRFVLSYSSVYLAQILKLQRKVTTALPLMIVLPQEIDHKCLKVLVRYMYSGEAKVSKDILKNVLRGGDILQIKGLYREKGDPDRVTRITQQQQAISQPAVSPVSISQPSTSGLSKATTVPPSQPGSSAVQTKLVAAKQNKTPHKTMIVMPVNTEKGKQPLKTVTLKPGSIPKVLNFSFEQTFKKIEDQSFKKIQDQSITESKSNENADKNNATIKPEPKETNNLQFLVIKDEPIDWSEADMEIIESKEVFDDIKSEPTDDEELETTQQEDQIFSPLTCELCTETFTVPSEWVRHVQTHTDMLPAKRRRHDSSGESYENDTFPELMCDLCQKGFSTPAEWVKHIQNEHTEFELHMSNVKDPQYKKIVPVMAKKINKEDDKASKQCPDCQKVFPSQASMLVHKRSHTGEKPYGCGKCNKSFNVKSNLVRHLRTLHNKIVSANDIDNKDVSDNSN</sequence>
<dbReference type="PANTHER" id="PTHR23110">
    <property type="entry name" value="BTB DOMAIN TRANSCRIPTION FACTOR"/>
    <property type="match status" value="1"/>
</dbReference>
<feature type="domain" description="C2H2-type" evidence="10">
    <location>
        <begin position="432"/>
        <end position="459"/>
    </location>
</feature>
<keyword evidence="6" id="KW-0539">Nucleus</keyword>
<dbReference type="OrthoDB" id="6077919at2759"/>
<keyword evidence="4 7" id="KW-0863">Zinc-finger</keyword>
<dbReference type="Pfam" id="PF00096">
    <property type="entry name" value="zf-C2H2"/>
    <property type="match status" value="4"/>
</dbReference>
<dbReference type="Proteomes" id="UP001152888">
    <property type="component" value="Unassembled WGS sequence"/>
</dbReference>
<feature type="domain" description="BTB" evidence="9">
    <location>
        <begin position="36"/>
        <end position="107"/>
    </location>
</feature>
<feature type="domain" description="C2H2-type" evidence="10">
    <location>
        <begin position="460"/>
        <end position="483"/>
    </location>
</feature>
<feature type="region of interest" description="Disordered" evidence="8">
    <location>
        <begin position="148"/>
        <end position="180"/>
    </location>
</feature>
<dbReference type="GO" id="GO:0003682">
    <property type="term" value="F:chromatin binding"/>
    <property type="evidence" value="ECO:0007669"/>
    <property type="project" value="UniProtKB-ARBA"/>
</dbReference>
<dbReference type="InterPro" id="IPR036236">
    <property type="entry name" value="Znf_C2H2_sf"/>
</dbReference>
<dbReference type="GO" id="GO:0043565">
    <property type="term" value="F:sequence-specific DNA binding"/>
    <property type="evidence" value="ECO:0007669"/>
    <property type="project" value="UniProtKB-ARBA"/>
</dbReference>
<evidence type="ECO:0000256" key="6">
    <source>
        <dbReference type="ARBA" id="ARBA00023242"/>
    </source>
</evidence>
<dbReference type="Gene3D" id="3.30.710.10">
    <property type="entry name" value="Potassium Channel Kv1.1, Chain A"/>
    <property type="match status" value="1"/>
</dbReference>
<dbReference type="FunFam" id="3.30.160.60:FF:000690">
    <property type="entry name" value="Zinc finger protein 354C"/>
    <property type="match status" value="1"/>
</dbReference>
<feature type="region of interest" description="Disordered" evidence="8">
    <location>
        <begin position="244"/>
        <end position="269"/>
    </location>
</feature>
<dbReference type="GO" id="GO:0048666">
    <property type="term" value="P:neuron development"/>
    <property type="evidence" value="ECO:0007669"/>
    <property type="project" value="UniProtKB-ARBA"/>
</dbReference>
<evidence type="ECO:0000313" key="11">
    <source>
        <dbReference type="EMBL" id="CAH2003958.1"/>
    </source>
</evidence>
<protein>
    <submittedName>
        <fullName evidence="11">Uncharacterized protein</fullName>
    </submittedName>
</protein>
<feature type="domain" description="C2H2-type" evidence="10">
    <location>
        <begin position="326"/>
        <end position="353"/>
    </location>
</feature>
<accession>A0A9P0LRG0</accession>
<evidence type="ECO:0000256" key="4">
    <source>
        <dbReference type="ARBA" id="ARBA00022771"/>
    </source>
</evidence>
<evidence type="ECO:0000256" key="3">
    <source>
        <dbReference type="ARBA" id="ARBA00022737"/>
    </source>
</evidence>
<organism evidence="11 12">
    <name type="scientific">Acanthoscelides obtectus</name>
    <name type="common">Bean weevil</name>
    <name type="synonym">Bruchus obtectus</name>
    <dbReference type="NCBI Taxonomy" id="200917"/>
    <lineage>
        <taxon>Eukaryota</taxon>
        <taxon>Metazoa</taxon>
        <taxon>Ecdysozoa</taxon>
        <taxon>Arthropoda</taxon>
        <taxon>Hexapoda</taxon>
        <taxon>Insecta</taxon>
        <taxon>Pterygota</taxon>
        <taxon>Neoptera</taxon>
        <taxon>Endopterygota</taxon>
        <taxon>Coleoptera</taxon>
        <taxon>Polyphaga</taxon>
        <taxon>Cucujiformia</taxon>
        <taxon>Chrysomeloidea</taxon>
        <taxon>Chrysomelidae</taxon>
        <taxon>Bruchinae</taxon>
        <taxon>Bruchini</taxon>
        <taxon>Acanthoscelides</taxon>
    </lineage>
</organism>
<dbReference type="Gene3D" id="3.30.160.60">
    <property type="entry name" value="Classic Zinc Finger"/>
    <property type="match status" value="3"/>
</dbReference>
<evidence type="ECO:0000259" key="9">
    <source>
        <dbReference type="PROSITE" id="PS50097"/>
    </source>
</evidence>
<dbReference type="GO" id="GO:0008270">
    <property type="term" value="F:zinc ion binding"/>
    <property type="evidence" value="ECO:0007669"/>
    <property type="project" value="UniProtKB-KW"/>
</dbReference>
<keyword evidence="3" id="KW-0677">Repeat</keyword>
<dbReference type="InterPro" id="IPR011333">
    <property type="entry name" value="SKP1/BTB/POZ_sf"/>
</dbReference>
<evidence type="ECO:0000313" key="12">
    <source>
        <dbReference type="Proteomes" id="UP001152888"/>
    </source>
</evidence>
<dbReference type="GO" id="GO:0000785">
    <property type="term" value="C:chromatin"/>
    <property type="evidence" value="ECO:0007669"/>
    <property type="project" value="UniProtKB-ARBA"/>
</dbReference>
<dbReference type="GO" id="GO:0005634">
    <property type="term" value="C:nucleus"/>
    <property type="evidence" value="ECO:0007669"/>
    <property type="project" value="UniProtKB-SubCell"/>
</dbReference>
<gene>
    <name evidence="11" type="ORF">ACAOBT_LOCUS27726</name>
</gene>
<dbReference type="SMART" id="SM00355">
    <property type="entry name" value="ZnF_C2H2"/>
    <property type="match status" value="4"/>
</dbReference>
<dbReference type="GO" id="GO:0006357">
    <property type="term" value="P:regulation of transcription by RNA polymerase II"/>
    <property type="evidence" value="ECO:0007669"/>
    <property type="project" value="TreeGrafter"/>
</dbReference>
<evidence type="ECO:0000256" key="8">
    <source>
        <dbReference type="SAM" id="MobiDB-lite"/>
    </source>
</evidence>
<reference evidence="11" key="1">
    <citation type="submission" date="2022-03" db="EMBL/GenBank/DDBJ databases">
        <authorList>
            <person name="Sayadi A."/>
        </authorList>
    </citation>
    <scope>NUCLEOTIDE SEQUENCE</scope>
</reference>
<dbReference type="PANTHER" id="PTHR23110:SF93">
    <property type="entry name" value="ZINC FINGER AND BTB DOMAIN-CONTAINING PROTEIN 14-LIKE PROTEIN"/>
    <property type="match status" value="1"/>
</dbReference>
<keyword evidence="2" id="KW-0479">Metal-binding</keyword>
<dbReference type="InterPro" id="IPR000210">
    <property type="entry name" value="BTB/POZ_dom"/>
</dbReference>
<evidence type="ECO:0000256" key="5">
    <source>
        <dbReference type="ARBA" id="ARBA00022833"/>
    </source>
</evidence>
<dbReference type="SMART" id="SM00225">
    <property type="entry name" value="BTB"/>
    <property type="match status" value="1"/>
</dbReference>
<name>A0A9P0LRG0_ACAOB</name>
<dbReference type="GO" id="GO:0048513">
    <property type="term" value="P:animal organ development"/>
    <property type="evidence" value="ECO:0007669"/>
    <property type="project" value="UniProtKB-ARBA"/>
</dbReference>
<evidence type="ECO:0000256" key="1">
    <source>
        <dbReference type="ARBA" id="ARBA00004123"/>
    </source>
</evidence>